<dbReference type="SUPFAM" id="SSF117991">
    <property type="entry name" value="YbeD/HP0495-like"/>
    <property type="match status" value="1"/>
</dbReference>
<dbReference type="Gene3D" id="3.30.70.260">
    <property type="match status" value="1"/>
</dbReference>
<dbReference type="PANTHER" id="PTHR34782:SF1">
    <property type="entry name" value="PHOSPHORIBOSYLFORMYLGLYCINAMIDINE SYNTHASE"/>
    <property type="match status" value="1"/>
</dbReference>
<dbReference type="AlphaFoldDB" id="A0AAV8Q7V1"/>
<comment type="caution">
    <text evidence="1">The sequence shown here is derived from an EMBL/GenBank/DDBJ whole genome shotgun (WGS) entry which is preliminary data.</text>
</comment>
<organism evidence="1 2">
    <name type="scientific">Ensete ventricosum</name>
    <name type="common">Abyssinian banana</name>
    <name type="synonym">Musa ensete</name>
    <dbReference type="NCBI Taxonomy" id="4639"/>
    <lineage>
        <taxon>Eukaryota</taxon>
        <taxon>Viridiplantae</taxon>
        <taxon>Streptophyta</taxon>
        <taxon>Embryophyta</taxon>
        <taxon>Tracheophyta</taxon>
        <taxon>Spermatophyta</taxon>
        <taxon>Magnoliopsida</taxon>
        <taxon>Liliopsida</taxon>
        <taxon>Zingiberales</taxon>
        <taxon>Musaceae</taxon>
        <taxon>Ensete</taxon>
    </lineage>
</organism>
<name>A0AAV8Q7V1_ENSVE</name>
<dbReference type="EMBL" id="JAQQAF010000006">
    <property type="protein sequence ID" value="KAJ8475804.1"/>
    <property type="molecule type" value="Genomic_DNA"/>
</dbReference>
<reference evidence="1 2" key="1">
    <citation type="submission" date="2022-12" db="EMBL/GenBank/DDBJ databases">
        <title>Chromosome-scale assembly of the Ensete ventricosum genome.</title>
        <authorList>
            <person name="Dussert Y."/>
            <person name="Stocks J."/>
            <person name="Wendawek A."/>
            <person name="Woldeyes F."/>
            <person name="Nichols R.A."/>
            <person name="Borrell J.S."/>
        </authorList>
    </citation>
    <scope>NUCLEOTIDE SEQUENCE [LARGE SCALE GENOMIC DNA]</scope>
    <source>
        <strain evidence="2">cv. Maze</strain>
        <tissue evidence="1">Seeds</tissue>
    </source>
</reference>
<evidence type="ECO:0000313" key="1">
    <source>
        <dbReference type="EMBL" id="KAJ8475804.1"/>
    </source>
</evidence>
<dbReference type="Proteomes" id="UP001222027">
    <property type="component" value="Unassembled WGS sequence"/>
</dbReference>
<dbReference type="PANTHER" id="PTHR34782">
    <property type="entry name" value="PHOSPHORIBOSYLFORMYLGLYCINAMIDINE SYNTHASE"/>
    <property type="match status" value="1"/>
</dbReference>
<dbReference type="InterPro" id="IPR027471">
    <property type="entry name" value="YbeD-like_sf"/>
</dbReference>
<dbReference type="InterPro" id="IPR007454">
    <property type="entry name" value="UPF0250_YbeD-like"/>
</dbReference>
<evidence type="ECO:0000313" key="2">
    <source>
        <dbReference type="Proteomes" id="UP001222027"/>
    </source>
</evidence>
<dbReference type="Pfam" id="PF04359">
    <property type="entry name" value="DUF493"/>
    <property type="match status" value="1"/>
</dbReference>
<protein>
    <submittedName>
        <fullName evidence="1">Uncharacterized protein</fullName>
    </submittedName>
</protein>
<accession>A0AAV8Q7V1</accession>
<keyword evidence="2" id="KW-1185">Reference proteome</keyword>
<proteinExistence type="predicted"/>
<sequence length="148" mass="16597">MNKARPRKPSSRRFPVNSYPMVRQFTTIGTGDDEFVQSMAVVVEFVIQESIPNVCVYCSGKTIMVTQKVSSMGKYVSVNIGPIHVVLSEQLSFPVLSHDRNKTRARDSSFQGCFREALLHHPLFHDFDSHAPFRNSPPGHGPLIACHL</sequence>
<gene>
    <name evidence="1" type="ORF">OPV22_019531</name>
</gene>